<gene>
    <name evidence="7" type="primary">LOC107120836</name>
</gene>
<evidence type="ECO:0000256" key="4">
    <source>
        <dbReference type="SAM" id="SignalP"/>
    </source>
</evidence>
<feature type="domain" description="VWFC" evidence="5">
    <location>
        <begin position="677"/>
        <end position="736"/>
    </location>
</feature>
<feature type="domain" description="VWFC" evidence="5">
    <location>
        <begin position="453"/>
        <end position="510"/>
    </location>
</feature>
<dbReference type="InterPro" id="IPR001007">
    <property type="entry name" value="VWF_dom"/>
</dbReference>
<dbReference type="SUPFAM" id="SSF49899">
    <property type="entry name" value="Concanavalin A-like lectins/glucanases"/>
    <property type="match status" value="1"/>
</dbReference>
<keyword evidence="6" id="KW-1185">Reference proteome</keyword>
<feature type="domain" description="VWFC" evidence="5">
    <location>
        <begin position="856"/>
        <end position="915"/>
    </location>
</feature>
<dbReference type="PROSITE" id="PS01208">
    <property type="entry name" value="VWFC_1"/>
    <property type="match status" value="5"/>
</dbReference>
<name>A0ABM1KZF5_GEKJA</name>
<feature type="non-terminal residue" evidence="7">
    <location>
        <position position="1188"/>
    </location>
</feature>
<feature type="signal peptide" evidence="4">
    <location>
        <begin position="1"/>
        <end position="21"/>
    </location>
</feature>
<reference evidence="7" key="1">
    <citation type="submission" date="2025-08" db="UniProtKB">
        <authorList>
            <consortium name="RefSeq"/>
        </authorList>
    </citation>
    <scope>IDENTIFICATION</scope>
</reference>
<feature type="domain" description="VWFC" evidence="5">
    <location>
        <begin position="570"/>
        <end position="629"/>
    </location>
</feature>
<keyword evidence="2" id="KW-0964">Secreted</keyword>
<organism evidence="6 7">
    <name type="scientific">Gekko japonicus</name>
    <name type="common">Schlegel's Japanese gecko</name>
    <dbReference type="NCBI Taxonomy" id="146911"/>
    <lineage>
        <taxon>Eukaryota</taxon>
        <taxon>Metazoa</taxon>
        <taxon>Chordata</taxon>
        <taxon>Craniata</taxon>
        <taxon>Vertebrata</taxon>
        <taxon>Euteleostomi</taxon>
        <taxon>Lepidosauria</taxon>
        <taxon>Squamata</taxon>
        <taxon>Bifurcata</taxon>
        <taxon>Gekkota</taxon>
        <taxon>Gekkonidae</taxon>
        <taxon>Gekkoninae</taxon>
        <taxon>Gekko</taxon>
    </lineage>
</organism>
<dbReference type="Proteomes" id="UP000694871">
    <property type="component" value="Unplaced"/>
</dbReference>
<feature type="domain" description="VWFC" evidence="5">
    <location>
        <begin position="396"/>
        <end position="453"/>
    </location>
</feature>
<evidence type="ECO:0000313" key="7">
    <source>
        <dbReference type="RefSeq" id="XP_015279092.1"/>
    </source>
</evidence>
<dbReference type="GeneID" id="107120836"/>
<dbReference type="Pfam" id="PF23334">
    <property type="entry name" value="VWC2L_2nd"/>
    <property type="match status" value="3"/>
</dbReference>
<dbReference type="Gene3D" id="6.20.200.20">
    <property type="match status" value="8"/>
</dbReference>
<keyword evidence="3 4" id="KW-0732">Signal</keyword>
<evidence type="ECO:0000259" key="5">
    <source>
        <dbReference type="PROSITE" id="PS50184"/>
    </source>
</evidence>
<dbReference type="SUPFAM" id="SSF57603">
    <property type="entry name" value="FnI-like domain"/>
    <property type="match status" value="12"/>
</dbReference>
<sequence length="1188" mass="130160">MPGWWQLYLAHWAALTLQGVGQSIPGEDDAELNYYGENVIDLLEALNVTRSIEGVTRAKGPDRGVPAWKFRQRVPHLTLPWDYSVYLLSTVQAALGFHFVARQSRGSEGTLISLVSPAATKRDGRPLLQLVSSTRLDQLRLDYRAVHNMEPASLVFPGGNPFAHGHWARLALNLEPHRISLFVDCREPVVFEKGGGEEVLSLILPLDLHITFASLSGDKASKFLGYWQTAEISPSGFPQRPWHCENLPEPDPLALPYTVAEEHYMALPRQHLPRLESPPHQEPLALTDIRHYQREPSESDFPPPGVARSGLGGTEERIRRMEELVDGLGTMLDMVKEQNSNLLGRVKSLEECECRRLACIWEGRRHEDGASWDQDPCTTCLCVRGKPECSLRHDRPRCLGCADGRKEGETWTLWPCQVCRCEDGAVSCKMEDCPPAVCQHPVVPERKCCPECGDCLYKGHHLTNGQSYLDDSCIQCACKAGTVQCQAAKCPELACRERHVPPGECCPVCRPGCEYEGQQYQEGEVFVAISNPCMNCSCLRSLVRCYPIRCPSSRCSQPIPQAGQCCPVCPACELDGHPLEPGQKRLSADGCQHCSCSDGEVVCVPAQQCPTTCTHGAPPAVGSCCPDCARCLFQGALIPSGAEFTGRDLCERCICEGTISAQSWMVIDIPLPPPYATGCVDGTSQYEHGEEWTPTTDPCLKCKCLEGNAVCKRRQCASLCRHPARPRWGSCCPVCDGCLWEGREYRSGDPVPSGDPCKRCRCRAGEVSCERLDTDCPPATCSHPAKRPGQCCPTCEACEFEAHLYQNGETFTPGGGNPCLRCSCTDGHIRCQEELCPPAPCPQPVQDPERCCPVCKVCVLDSVEFEEGTEWETEGDPCSTCVCLQGEPVCSATQCPPVPCRHPAQLQGSCCPTCQQCSYKQRLYGNGQEFTDPDSPCQSCRCADGTVLCSPTACPPVICPHPKKRPGFCCPKCPDCTLDNRVVLEGEELPHPQNPCQACICTSGELRCTERHCPGPLCKHPLPGSCCQNNCNVYVVVHINGNVQCLSTRCGPLVCPEPFMMPGECCPRCPAPPASCLYLGVSYQHVERFYDPSDKCRDCVCSNGTITCQRQPCAPALCSHPLKQDCCRSCDGCLYLGKELPNGEQFADPKDPCSVCSCWEGSVTCKPKACPPRECPFPVPGPCCKICE</sequence>
<dbReference type="SMART" id="SM00214">
    <property type="entry name" value="VWC"/>
    <property type="match status" value="13"/>
</dbReference>
<feature type="domain" description="VWFC" evidence="5">
    <location>
        <begin position="1131"/>
        <end position="1188"/>
    </location>
</feature>
<dbReference type="Gene3D" id="2.60.120.200">
    <property type="match status" value="1"/>
</dbReference>
<dbReference type="PANTHER" id="PTHR46698:SF6">
    <property type="entry name" value="KIELIN_CHORDIN-LIKE PROTEIN"/>
    <property type="match status" value="1"/>
</dbReference>
<evidence type="ECO:0000256" key="1">
    <source>
        <dbReference type="ARBA" id="ARBA00004613"/>
    </source>
</evidence>
<protein>
    <submittedName>
        <fullName evidence="7">Kielin/chordin-like protein</fullName>
    </submittedName>
</protein>
<dbReference type="Gene3D" id="2.10.70.10">
    <property type="entry name" value="Complement Module, domain 1"/>
    <property type="match status" value="3"/>
</dbReference>
<dbReference type="RefSeq" id="XP_015279092.1">
    <property type="nucleotide sequence ID" value="XM_015423606.1"/>
</dbReference>
<proteinExistence type="predicted"/>
<evidence type="ECO:0000313" key="6">
    <source>
        <dbReference type="Proteomes" id="UP000694871"/>
    </source>
</evidence>
<feature type="domain" description="VWFC" evidence="5">
    <location>
        <begin position="511"/>
        <end position="570"/>
    </location>
</feature>
<dbReference type="PANTHER" id="PTHR46698">
    <property type="entry name" value="CROSSVEINLESS 2"/>
    <property type="match status" value="1"/>
</dbReference>
<feature type="domain" description="VWFC" evidence="5">
    <location>
        <begin position="915"/>
        <end position="974"/>
    </location>
</feature>
<evidence type="ECO:0000256" key="3">
    <source>
        <dbReference type="ARBA" id="ARBA00022729"/>
    </source>
</evidence>
<dbReference type="PROSITE" id="PS50184">
    <property type="entry name" value="VWFC_2"/>
    <property type="match status" value="10"/>
</dbReference>
<evidence type="ECO:0000256" key="2">
    <source>
        <dbReference type="ARBA" id="ARBA00022525"/>
    </source>
</evidence>
<comment type="subcellular location">
    <subcellularLocation>
        <location evidence="1">Secreted</location>
    </subcellularLocation>
</comment>
<dbReference type="Pfam" id="PF00093">
    <property type="entry name" value="VWC"/>
    <property type="match status" value="5"/>
</dbReference>
<accession>A0ABM1KZF5</accession>
<dbReference type="InterPro" id="IPR052424">
    <property type="entry name" value="Kielin_Chordin-BMP_Reg"/>
</dbReference>
<feature type="chain" id="PRO_5045157179" evidence="4">
    <location>
        <begin position="22"/>
        <end position="1188"/>
    </location>
</feature>
<feature type="domain" description="VWFC" evidence="5">
    <location>
        <begin position="796"/>
        <end position="856"/>
    </location>
</feature>
<dbReference type="InterPro" id="IPR013320">
    <property type="entry name" value="ConA-like_dom_sf"/>
</dbReference>
<feature type="domain" description="VWFC" evidence="5">
    <location>
        <begin position="736"/>
        <end position="796"/>
    </location>
</feature>